<dbReference type="SUPFAM" id="SSF56059">
    <property type="entry name" value="Glutathione synthetase ATP-binding domain-like"/>
    <property type="match status" value="1"/>
</dbReference>
<dbReference type="OrthoDB" id="3325712at2"/>
<dbReference type="STRING" id="1206085.SAMN05443575_0327"/>
<protein>
    <recommendedName>
        <fullName evidence="2">ATP-grasp domain-containing protein</fullName>
    </recommendedName>
</protein>
<dbReference type="RefSeq" id="WP_073385097.1">
    <property type="nucleotide sequence ID" value="NZ_FQVU01000001.1"/>
</dbReference>
<dbReference type="AlphaFoldDB" id="A0A1M5CRF8"/>
<evidence type="ECO:0000313" key="3">
    <source>
        <dbReference type="EMBL" id="SHF57303.1"/>
    </source>
</evidence>
<feature type="domain" description="ATP-grasp" evidence="2">
    <location>
        <begin position="141"/>
        <end position="357"/>
    </location>
</feature>
<dbReference type="Proteomes" id="UP000186132">
    <property type="component" value="Unassembled WGS sequence"/>
</dbReference>
<keyword evidence="1" id="KW-0067">ATP-binding</keyword>
<dbReference type="InterPro" id="IPR011761">
    <property type="entry name" value="ATP-grasp"/>
</dbReference>
<reference evidence="4" key="1">
    <citation type="submission" date="2016-11" db="EMBL/GenBank/DDBJ databases">
        <authorList>
            <person name="Varghese N."/>
            <person name="Submissions S."/>
        </authorList>
    </citation>
    <scope>NUCLEOTIDE SEQUENCE [LARGE SCALE GENOMIC DNA]</scope>
    <source>
        <strain evidence="4">DSM 45627</strain>
    </source>
</reference>
<keyword evidence="4" id="KW-1185">Reference proteome</keyword>
<name>A0A1M5CRF8_9ACTN</name>
<keyword evidence="1" id="KW-0547">Nucleotide-binding</keyword>
<evidence type="ECO:0000313" key="4">
    <source>
        <dbReference type="Proteomes" id="UP000186132"/>
    </source>
</evidence>
<dbReference type="GO" id="GO:0005524">
    <property type="term" value="F:ATP binding"/>
    <property type="evidence" value="ECO:0007669"/>
    <property type="project" value="UniProtKB-UniRule"/>
</dbReference>
<evidence type="ECO:0000259" key="2">
    <source>
        <dbReference type="PROSITE" id="PS50975"/>
    </source>
</evidence>
<dbReference type="PROSITE" id="PS50975">
    <property type="entry name" value="ATP_GRASP"/>
    <property type="match status" value="1"/>
</dbReference>
<dbReference type="Gene3D" id="3.30.470.20">
    <property type="entry name" value="ATP-grasp fold, B domain"/>
    <property type="match status" value="1"/>
</dbReference>
<sequence>MTAEVGDRLAALVRDRWSAAPVVLAVNRFDGAMRALAAELAAVGADVRGIVSAEPIPVDVHPAAPRWAASGHGHRLTRTGFDRWLRTAPDDVATFLDVVDPHRQARVLASTYTAVPELFGRPVHGWWRADSARWEDKTAVDTLWAAAGMPAPAHRIVDLSDPPDAAGILAGLDRGRGVMIAADASQVVLGSSKGLRWVHSPDETRAALADLARFSATARAATFVDGVPFSILGMVRPDGVAVFEPFEILTLLGPEPAPLVYCGTSTHWHAPAPVRDGIRRATRRVGTLLAEQDGYRGVFSVDGVAGRDFVATELNPRHVSGLTLWAGRPDVPFRLFARDTQEGTDAPYASIGTSELEEFVASTLRDSPGTVAWIPDPDHGAPDRPSRGELVCDGVTVQWRRERDGIRIVRIAGAPRGAAVAPYVAAAATDAGVTGLRAAE</sequence>
<proteinExistence type="predicted"/>
<dbReference type="EMBL" id="FQVU01000001">
    <property type="protein sequence ID" value="SHF57303.1"/>
    <property type="molecule type" value="Genomic_DNA"/>
</dbReference>
<accession>A0A1M5CRF8</accession>
<gene>
    <name evidence="3" type="ORF">SAMN05443575_0327</name>
</gene>
<dbReference type="GO" id="GO:0046872">
    <property type="term" value="F:metal ion binding"/>
    <property type="evidence" value="ECO:0007669"/>
    <property type="project" value="InterPro"/>
</dbReference>
<organism evidence="3 4">
    <name type="scientific">Jatrophihabitans endophyticus</name>
    <dbReference type="NCBI Taxonomy" id="1206085"/>
    <lineage>
        <taxon>Bacteria</taxon>
        <taxon>Bacillati</taxon>
        <taxon>Actinomycetota</taxon>
        <taxon>Actinomycetes</taxon>
        <taxon>Jatrophihabitantales</taxon>
        <taxon>Jatrophihabitantaceae</taxon>
        <taxon>Jatrophihabitans</taxon>
    </lineage>
</organism>
<evidence type="ECO:0000256" key="1">
    <source>
        <dbReference type="PROSITE-ProRule" id="PRU00409"/>
    </source>
</evidence>